<dbReference type="GO" id="GO:0003955">
    <property type="term" value="F:NAD(P)H dehydrogenase (quinone) activity"/>
    <property type="evidence" value="ECO:0007669"/>
    <property type="project" value="TreeGrafter"/>
</dbReference>
<organism evidence="3 4">
    <name type="scientific">Virgisporangium ochraceum</name>
    <dbReference type="NCBI Taxonomy" id="65505"/>
    <lineage>
        <taxon>Bacteria</taxon>
        <taxon>Bacillati</taxon>
        <taxon>Actinomycetota</taxon>
        <taxon>Actinomycetes</taxon>
        <taxon>Micromonosporales</taxon>
        <taxon>Micromonosporaceae</taxon>
        <taxon>Virgisporangium</taxon>
    </lineage>
</organism>
<dbReference type="Gene3D" id="3.50.50.60">
    <property type="entry name" value="FAD/NAD(P)-binding domain"/>
    <property type="match status" value="2"/>
</dbReference>
<dbReference type="PANTHER" id="PTHR43014">
    <property type="entry name" value="MERCURIC REDUCTASE"/>
    <property type="match status" value="1"/>
</dbReference>
<feature type="domain" description="FAD/NAD(P)-binding" evidence="2">
    <location>
        <begin position="4"/>
        <end position="126"/>
    </location>
</feature>
<dbReference type="InterPro" id="IPR023753">
    <property type="entry name" value="FAD/NAD-binding_dom"/>
</dbReference>
<name>A0A8J4A3Y2_9ACTN</name>
<evidence type="ECO:0000313" key="3">
    <source>
        <dbReference type="EMBL" id="GIJ75259.1"/>
    </source>
</evidence>
<protein>
    <recommendedName>
        <fullName evidence="2">FAD/NAD(P)-binding domain-containing protein</fullName>
    </recommendedName>
</protein>
<evidence type="ECO:0000313" key="4">
    <source>
        <dbReference type="Proteomes" id="UP000635606"/>
    </source>
</evidence>
<reference evidence="3" key="1">
    <citation type="submission" date="2021-01" db="EMBL/GenBank/DDBJ databases">
        <title>Whole genome shotgun sequence of Virgisporangium ochraceum NBRC 16418.</title>
        <authorList>
            <person name="Komaki H."/>
            <person name="Tamura T."/>
        </authorList>
    </citation>
    <scope>NUCLEOTIDE SEQUENCE</scope>
    <source>
        <strain evidence="3">NBRC 16418</strain>
    </source>
</reference>
<gene>
    <name evidence="3" type="ORF">Voc01_101760</name>
</gene>
<dbReference type="Proteomes" id="UP000635606">
    <property type="component" value="Unassembled WGS sequence"/>
</dbReference>
<dbReference type="InterPro" id="IPR036188">
    <property type="entry name" value="FAD/NAD-bd_sf"/>
</dbReference>
<dbReference type="EMBL" id="BOPH01000152">
    <property type="protein sequence ID" value="GIJ75259.1"/>
    <property type="molecule type" value="Genomic_DNA"/>
</dbReference>
<evidence type="ECO:0000256" key="1">
    <source>
        <dbReference type="SAM" id="MobiDB-lite"/>
    </source>
</evidence>
<dbReference type="PANTHER" id="PTHR43014:SF2">
    <property type="entry name" value="MERCURIC REDUCTASE"/>
    <property type="match status" value="1"/>
</dbReference>
<feature type="region of interest" description="Disordered" evidence="1">
    <location>
        <begin position="217"/>
        <end position="249"/>
    </location>
</feature>
<dbReference type="GO" id="GO:0050660">
    <property type="term" value="F:flavin adenine dinucleotide binding"/>
    <property type="evidence" value="ECO:0007669"/>
    <property type="project" value="TreeGrafter"/>
</dbReference>
<keyword evidence="4" id="KW-1185">Reference proteome</keyword>
<proteinExistence type="predicted"/>
<dbReference type="SUPFAM" id="SSF51905">
    <property type="entry name" value="FAD/NAD(P)-binding domain"/>
    <property type="match status" value="1"/>
</dbReference>
<sequence>MQRPSKALLRPVEVRSNARDLAGSRVGAVDVAAVPGRRDVVVRWALGAGIDVVLGQGRLDGARAVVVTGASGGERRLTARHAVVLDTGSTPLVPPVPGLAGARPWTSRDVTYLHEIPARVLLIGGGCRRLSDGETVVADEVVVATGSIPNSAGLGLESVGLALGPGEPGRTASTPTSSTTAGFRRSSSPIPRSVPSDWQPTLCQSAPKVRWLRMTSSAIGEGGSPLKPGRIRGSLRVTERPQAPSRWSR</sequence>
<feature type="compositionally biased region" description="Low complexity" evidence="1">
    <location>
        <begin position="171"/>
        <end position="196"/>
    </location>
</feature>
<dbReference type="Pfam" id="PF07992">
    <property type="entry name" value="Pyr_redox_2"/>
    <property type="match status" value="1"/>
</dbReference>
<accession>A0A8J4A3Y2</accession>
<feature type="region of interest" description="Disordered" evidence="1">
    <location>
        <begin position="165"/>
        <end position="199"/>
    </location>
</feature>
<evidence type="ECO:0000259" key="2">
    <source>
        <dbReference type="Pfam" id="PF07992"/>
    </source>
</evidence>
<dbReference type="RefSeq" id="WP_203935028.1">
    <property type="nucleotide sequence ID" value="NZ_BOPH01000152.1"/>
</dbReference>
<comment type="caution">
    <text evidence="3">The sequence shown here is derived from an EMBL/GenBank/DDBJ whole genome shotgun (WGS) entry which is preliminary data.</text>
</comment>
<dbReference type="AlphaFoldDB" id="A0A8J4A3Y2"/>